<evidence type="ECO:0000256" key="1">
    <source>
        <dbReference type="SAM" id="Phobius"/>
    </source>
</evidence>
<dbReference type="OrthoDB" id="10041611at2759"/>
<feature type="transmembrane region" description="Helical" evidence="1">
    <location>
        <begin position="45"/>
        <end position="63"/>
    </location>
</feature>
<reference evidence="2" key="1">
    <citation type="submission" date="2019-05" db="EMBL/GenBank/DDBJ databases">
        <title>Annotation for the trematode Fasciolopsis buski.</title>
        <authorList>
            <person name="Choi Y.-J."/>
        </authorList>
    </citation>
    <scope>NUCLEOTIDE SEQUENCE</scope>
    <source>
        <strain evidence="2">HT</strain>
        <tissue evidence="2">Whole worm</tissue>
    </source>
</reference>
<evidence type="ECO:0000313" key="2">
    <source>
        <dbReference type="EMBL" id="KAA0200060.1"/>
    </source>
</evidence>
<dbReference type="Proteomes" id="UP000728185">
    <property type="component" value="Unassembled WGS sequence"/>
</dbReference>
<dbReference type="EMBL" id="LUCM01000769">
    <property type="protein sequence ID" value="KAA0200060.1"/>
    <property type="molecule type" value="Genomic_DNA"/>
</dbReference>
<keyword evidence="1" id="KW-0472">Membrane</keyword>
<organism evidence="2 3">
    <name type="scientific">Fasciolopsis buskii</name>
    <dbReference type="NCBI Taxonomy" id="27845"/>
    <lineage>
        <taxon>Eukaryota</taxon>
        <taxon>Metazoa</taxon>
        <taxon>Spiralia</taxon>
        <taxon>Lophotrochozoa</taxon>
        <taxon>Platyhelminthes</taxon>
        <taxon>Trematoda</taxon>
        <taxon>Digenea</taxon>
        <taxon>Plagiorchiida</taxon>
        <taxon>Echinostomata</taxon>
        <taxon>Echinostomatoidea</taxon>
        <taxon>Fasciolidae</taxon>
        <taxon>Fasciolopsis</taxon>
    </lineage>
</organism>
<evidence type="ECO:0000313" key="3">
    <source>
        <dbReference type="Proteomes" id="UP000728185"/>
    </source>
</evidence>
<accession>A0A8E0S9Y7</accession>
<gene>
    <name evidence="2" type="ORF">FBUS_01234</name>
</gene>
<dbReference type="AlphaFoldDB" id="A0A8E0S9Y7"/>
<keyword evidence="3" id="KW-1185">Reference proteome</keyword>
<sequence length="149" mass="16304">SVFYSLGCCVFLWFVVFCLLCNRWQNTSKKFLNDRDISSTGPRVAIAFTFFCFLVLGVLVYWVHLAYNAVRLLTVGAVPNDSNNFSAYTDPSVPTYRGFTRDAEMLDPTGPTSLDSDMSPFALGKTDGAPAPSSAGAVFTGNLIEAYQP</sequence>
<keyword evidence="1" id="KW-1133">Transmembrane helix</keyword>
<keyword evidence="1" id="KW-0812">Transmembrane</keyword>
<comment type="caution">
    <text evidence="2">The sequence shown here is derived from an EMBL/GenBank/DDBJ whole genome shotgun (WGS) entry which is preliminary data.</text>
</comment>
<feature type="non-terminal residue" evidence="2">
    <location>
        <position position="1"/>
    </location>
</feature>
<proteinExistence type="predicted"/>
<name>A0A8E0S9Y7_9TREM</name>
<protein>
    <submittedName>
        <fullName evidence="2">Synaptogyrin-1</fullName>
    </submittedName>
</protein>